<feature type="transmembrane region" description="Helical" evidence="5">
    <location>
        <begin position="135"/>
        <end position="160"/>
    </location>
</feature>
<evidence type="ECO:0000256" key="3">
    <source>
        <dbReference type="ARBA" id="ARBA00022989"/>
    </source>
</evidence>
<dbReference type="AlphaFoldDB" id="A0A2L1KT04"/>
<keyword evidence="2 5" id="KW-0812">Transmembrane</keyword>
<feature type="domain" description="G-protein coupled receptors family 1 profile" evidence="6">
    <location>
        <begin position="13"/>
        <end position="213"/>
    </location>
</feature>
<evidence type="ECO:0000259" key="6">
    <source>
        <dbReference type="PROSITE" id="PS50262"/>
    </source>
</evidence>
<dbReference type="PROSITE" id="PS50262">
    <property type="entry name" value="G_PROTEIN_RECEP_F1_2"/>
    <property type="match status" value="1"/>
</dbReference>
<sequence length="213" mass="24537">MNRHENLFAYSKYNGIVFLVVVIVSSAATLVPYVLLNYVSLDIAFSCMFGSEFLIATLLYVFYLRKIPGCKLRIKTNAVTVKFSVILFLMIILIQLVVYCYRDYLYNYESSQINLIAVLVAVFVVPYYEEIVYRVCAFGFLCSIFKKNLLIPSLITSVFFCAMHSQYYNVLDQLILFVVSMCLLKVRIKSEGFFYPVLIHSGMNLFVIILNVI</sequence>
<dbReference type="GO" id="GO:0004175">
    <property type="term" value="F:endopeptidase activity"/>
    <property type="evidence" value="ECO:0007669"/>
    <property type="project" value="UniProtKB-ARBA"/>
</dbReference>
<evidence type="ECO:0000256" key="4">
    <source>
        <dbReference type="ARBA" id="ARBA00023136"/>
    </source>
</evidence>
<keyword evidence="7" id="KW-0645">Protease</keyword>
<comment type="subcellular location">
    <subcellularLocation>
        <location evidence="1">Membrane</location>
    </subcellularLocation>
</comment>
<feature type="transmembrane region" description="Helical" evidence="5">
    <location>
        <begin position="76"/>
        <end position="99"/>
    </location>
</feature>
<gene>
    <name evidence="7" type="ORF">INF167p1_00056</name>
</gene>
<protein>
    <submittedName>
        <fullName evidence="7">CAAX amino terminal protease</fullName>
    </submittedName>
</protein>
<dbReference type="Pfam" id="PF02517">
    <property type="entry name" value="Rce1-like"/>
    <property type="match status" value="1"/>
</dbReference>
<feature type="transmembrane region" description="Helical" evidence="5">
    <location>
        <begin position="193"/>
        <end position="212"/>
    </location>
</feature>
<dbReference type="RefSeq" id="WP_064081490.1">
    <property type="nucleotide sequence ID" value="NZ_CP015754.1"/>
</dbReference>
<dbReference type="GO" id="GO:0016020">
    <property type="term" value="C:membrane"/>
    <property type="evidence" value="ECO:0007669"/>
    <property type="project" value="UniProtKB-SubCell"/>
</dbReference>
<proteinExistence type="predicted"/>
<dbReference type="InterPro" id="IPR003675">
    <property type="entry name" value="Rce1/LyrA-like_dom"/>
</dbReference>
<evidence type="ECO:0000313" key="7">
    <source>
        <dbReference type="EMBL" id="AVE25630.1"/>
    </source>
</evidence>
<keyword evidence="7" id="KW-0614">Plasmid</keyword>
<feature type="transmembrane region" description="Helical" evidence="5">
    <location>
        <begin position="43"/>
        <end position="64"/>
    </location>
</feature>
<reference evidence="7" key="1">
    <citation type="submission" date="2016-12" db="EMBL/GenBank/DDBJ databases">
        <title>Frequent emergence of pathogenic lineages of Klebsiella pneumoniae via mobilisation of yersiniabactin and colibactin.</title>
        <authorList>
            <person name="Lam M.M.C."/>
            <person name="Wick R.R."/>
            <person name="Wyres K.L."/>
            <person name="Gorrie C."/>
            <person name="Judd L."/>
            <person name="Jenney A."/>
            <person name="Holt K.E."/>
        </authorList>
    </citation>
    <scope>NUCLEOTIDE SEQUENCE</scope>
    <source>
        <strain evidence="7">INF167</strain>
        <plasmid evidence="7">INF167_p0001</plasmid>
    </source>
</reference>
<keyword evidence="3 5" id="KW-1133">Transmembrane helix</keyword>
<accession>A0A2L1KT04</accession>
<dbReference type="InterPro" id="IPR017452">
    <property type="entry name" value="GPCR_Rhodpsn_7TM"/>
</dbReference>
<evidence type="ECO:0000256" key="2">
    <source>
        <dbReference type="ARBA" id="ARBA00022692"/>
    </source>
</evidence>
<feature type="transmembrane region" description="Helical" evidence="5">
    <location>
        <begin position="12"/>
        <end position="31"/>
    </location>
</feature>
<keyword evidence="7" id="KW-0378">Hydrolase</keyword>
<evidence type="ECO:0000256" key="1">
    <source>
        <dbReference type="ARBA" id="ARBA00004370"/>
    </source>
</evidence>
<dbReference type="EMBL" id="KY454639">
    <property type="protein sequence ID" value="AVE25630.1"/>
    <property type="molecule type" value="Genomic_DNA"/>
</dbReference>
<dbReference type="GO" id="GO:0080120">
    <property type="term" value="P:CAAX-box protein maturation"/>
    <property type="evidence" value="ECO:0007669"/>
    <property type="project" value="UniProtKB-ARBA"/>
</dbReference>
<organism evidence="7">
    <name type="scientific">Klebsiella pneumoniae</name>
    <dbReference type="NCBI Taxonomy" id="573"/>
    <lineage>
        <taxon>Bacteria</taxon>
        <taxon>Pseudomonadati</taxon>
        <taxon>Pseudomonadota</taxon>
        <taxon>Gammaproteobacteria</taxon>
        <taxon>Enterobacterales</taxon>
        <taxon>Enterobacteriaceae</taxon>
        <taxon>Klebsiella/Raoultella group</taxon>
        <taxon>Klebsiella</taxon>
        <taxon>Klebsiella pneumoniae complex</taxon>
    </lineage>
</organism>
<evidence type="ECO:0000256" key="5">
    <source>
        <dbReference type="SAM" id="Phobius"/>
    </source>
</evidence>
<dbReference type="GO" id="GO:0006508">
    <property type="term" value="P:proteolysis"/>
    <property type="evidence" value="ECO:0007669"/>
    <property type="project" value="UniProtKB-KW"/>
</dbReference>
<geneLocation type="plasmid" evidence="7">
    <name>INF167_p0001</name>
</geneLocation>
<keyword evidence="4 5" id="KW-0472">Membrane</keyword>
<feature type="transmembrane region" description="Helical" evidence="5">
    <location>
        <begin position="111"/>
        <end position="128"/>
    </location>
</feature>
<name>A0A2L1KT04_KLEPN</name>